<evidence type="ECO:0000313" key="3">
    <source>
        <dbReference type="Proteomes" id="UP000037178"/>
    </source>
</evidence>
<keyword evidence="3" id="KW-1185">Reference proteome</keyword>
<gene>
    <name evidence="2" type="ORF">AIOL_000914</name>
</gene>
<organism evidence="2 3">
    <name type="scientific">Candidatus Rhodobacter oscarellae</name>
    <dbReference type="NCBI Taxonomy" id="1675527"/>
    <lineage>
        <taxon>Bacteria</taxon>
        <taxon>Pseudomonadati</taxon>
        <taxon>Pseudomonadota</taxon>
        <taxon>Alphaproteobacteria</taxon>
        <taxon>Rhodobacterales</taxon>
        <taxon>Rhodobacter group</taxon>
        <taxon>Rhodobacter</taxon>
    </lineage>
</organism>
<dbReference type="EMBL" id="LFTY01000001">
    <property type="protein sequence ID" value="KMW60749.1"/>
    <property type="molecule type" value="Genomic_DNA"/>
</dbReference>
<dbReference type="PATRIC" id="fig|1675527.3.peg.974"/>
<dbReference type="STRING" id="1675527.AIOL_000914"/>
<name>A0A0J9EGF6_9RHOB</name>
<evidence type="ECO:0000313" key="2">
    <source>
        <dbReference type="EMBL" id="KMW60749.1"/>
    </source>
</evidence>
<dbReference type="Proteomes" id="UP000037178">
    <property type="component" value="Unassembled WGS sequence"/>
</dbReference>
<comment type="caution">
    <text evidence="2">The sequence shown here is derived from an EMBL/GenBank/DDBJ whole genome shotgun (WGS) entry which is preliminary data.</text>
</comment>
<dbReference type="OrthoDB" id="9782658at2"/>
<sequence>MRIAVAGFQNGTKTFAPCRAGLAGFERADSWPPPQRGEDVIAGTKGTHLPIAWAMAAAKDDELILSPLGPKIAP</sequence>
<dbReference type="RefSeq" id="WP_049641788.1">
    <property type="nucleotide sequence ID" value="NZ_LFTY01000001.1"/>
</dbReference>
<accession>A0A0J9EGF6</accession>
<dbReference type="InterPro" id="IPR015995">
    <property type="entry name" value="MlrC_N"/>
</dbReference>
<dbReference type="Pfam" id="PF07364">
    <property type="entry name" value="DUF1485"/>
    <property type="match status" value="1"/>
</dbReference>
<evidence type="ECO:0000259" key="1">
    <source>
        <dbReference type="Pfam" id="PF07364"/>
    </source>
</evidence>
<feature type="domain" description="Microcystin LR degradation protein MlrC N-terminal" evidence="1">
    <location>
        <begin position="2"/>
        <end position="62"/>
    </location>
</feature>
<protein>
    <recommendedName>
        <fullName evidence="1">Microcystin LR degradation protein MlrC N-terminal domain-containing protein</fullName>
    </recommendedName>
</protein>
<dbReference type="AlphaFoldDB" id="A0A0J9EGF6"/>
<reference evidence="2 3" key="1">
    <citation type="submission" date="2015-06" db="EMBL/GenBank/DDBJ databases">
        <title>Draft genome sequence of an Alphaproteobacteria species associated to the Mediterranean sponge Oscarella lobularis.</title>
        <authorList>
            <person name="Jourda C."/>
            <person name="Santini S."/>
            <person name="Claverie J.-M."/>
        </authorList>
    </citation>
    <scope>NUCLEOTIDE SEQUENCE [LARGE SCALE GENOMIC DNA]</scope>
    <source>
        <strain evidence="2">IGS</strain>
    </source>
</reference>
<proteinExistence type="predicted"/>